<sequence>MTKFALLCYSTGNIGDEIQSVAAERFLPQVDYYLNRDYLHDFIADSTDEEIKLIMNGWYSHHPQNFPLKHPQIHPLLISMYIDGPVQPIFSSKENVEFFRKFGPVGARSYGTKEFFEKIGVETYWSGCLTLTLQREKDVPKQDFILAVDVSNEVYEKMKSESKLPVVRLMVDVAHIYMSTERRMKLAKYYLYLYQSARLVVTTRLHGTLPSLALGTPVLNLSLPGYEEGRFSGLRELVHSMTEEEFLAGAYDVNHPKENPDTFLPIRESLIRTCREYTGFCSGQGYLNGQPVVNFLSDPDLIQSFATGLWSAHLEHGIYR</sequence>
<organism evidence="2 3">
    <name type="scientific">Streptococcus suis</name>
    <dbReference type="NCBI Taxonomy" id="1307"/>
    <lineage>
        <taxon>Bacteria</taxon>
        <taxon>Bacillati</taxon>
        <taxon>Bacillota</taxon>
        <taxon>Bacilli</taxon>
        <taxon>Lactobacillales</taxon>
        <taxon>Streptococcaceae</taxon>
        <taxon>Streptococcus</taxon>
    </lineage>
</organism>
<dbReference type="Pfam" id="PF04230">
    <property type="entry name" value="PS_pyruv_trans"/>
    <property type="match status" value="1"/>
</dbReference>
<evidence type="ECO:0000259" key="1">
    <source>
        <dbReference type="Pfam" id="PF04230"/>
    </source>
</evidence>
<dbReference type="AlphaFoldDB" id="A0A0Z8H329"/>
<dbReference type="GO" id="GO:0016740">
    <property type="term" value="F:transferase activity"/>
    <property type="evidence" value="ECO:0007669"/>
    <property type="project" value="UniProtKB-KW"/>
</dbReference>
<dbReference type="Proteomes" id="UP000073200">
    <property type="component" value="Unassembled WGS sequence"/>
</dbReference>
<dbReference type="InterPro" id="IPR007345">
    <property type="entry name" value="Polysacch_pyruvyl_Trfase"/>
</dbReference>
<keyword evidence="2" id="KW-0808">Transferase</keyword>
<dbReference type="RefSeq" id="WP_044669337.1">
    <property type="nucleotide sequence ID" value="NZ_CEHP01000062.1"/>
</dbReference>
<protein>
    <submittedName>
        <fullName evidence="2">Polysaccharide pyruvyl transferase</fullName>
    </submittedName>
</protein>
<name>A0A0Z8H329_STRSU</name>
<feature type="domain" description="Polysaccharide pyruvyl transferase" evidence="1">
    <location>
        <begin position="13"/>
        <end position="222"/>
    </location>
</feature>
<evidence type="ECO:0000313" key="2">
    <source>
        <dbReference type="EMBL" id="CYV09507.1"/>
    </source>
</evidence>
<reference evidence="2 3" key="1">
    <citation type="submission" date="2016-02" db="EMBL/GenBank/DDBJ databases">
        <authorList>
            <consortium name="Pathogen Informatics"/>
        </authorList>
    </citation>
    <scope>NUCLEOTIDE SEQUENCE [LARGE SCALE GENOMIC DNA]</scope>
    <source>
        <strain evidence="2 3">LSS59</strain>
    </source>
</reference>
<proteinExistence type="predicted"/>
<gene>
    <name evidence="2" type="ORF">ERS132421_01770</name>
</gene>
<evidence type="ECO:0000313" key="3">
    <source>
        <dbReference type="Proteomes" id="UP000073200"/>
    </source>
</evidence>
<accession>A0A0Z8H329</accession>
<dbReference type="EMBL" id="FIHG01000012">
    <property type="protein sequence ID" value="CYV09507.1"/>
    <property type="molecule type" value="Genomic_DNA"/>
</dbReference>